<sequence>MQANAASLALAAPAHNLTRAAGALASAFHDRVTTATIRDRLINVSARLARSARRLTLHLPERRPWSEDLTQLFSTVHGPPAL</sequence>
<dbReference type="InterPro" id="IPR025668">
    <property type="entry name" value="Tnp_DDE_dom"/>
</dbReference>
<proteinExistence type="predicted"/>
<protein>
    <submittedName>
        <fullName evidence="2">Transposase</fullName>
    </submittedName>
</protein>
<comment type="caution">
    <text evidence="2">The sequence shown here is derived from an EMBL/GenBank/DDBJ whole genome shotgun (WGS) entry which is preliminary data.</text>
</comment>
<dbReference type="Pfam" id="PF13701">
    <property type="entry name" value="DDE_Tnp_1_4"/>
    <property type="match status" value="1"/>
</dbReference>
<feature type="domain" description="Transposase DDE" evidence="1">
    <location>
        <begin position="2"/>
        <end position="75"/>
    </location>
</feature>
<dbReference type="EMBL" id="JAMQBH010000040">
    <property type="protein sequence ID" value="MCM2518199.1"/>
    <property type="molecule type" value="Genomic_DNA"/>
</dbReference>
<name>A0ABT0W5T3_STRGI</name>
<evidence type="ECO:0000313" key="3">
    <source>
        <dbReference type="Proteomes" id="UP001523263"/>
    </source>
</evidence>
<reference evidence="2 3" key="1">
    <citation type="submission" date="2022-06" db="EMBL/GenBank/DDBJ databases">
        <title>Whole genome sequence of Streptomyces griseoincarnatus RB7AG.</title>
        <authorList>
            <person name="Ray L."/>
            <person name="Behera S."/>
            <person name="Panda A.N."/>
        </authorList>
    </citation>
    <scope>NUCLEOTIDE SEQUENCE [LARGE SCALE GENOMIC DNA]</scope>
    <source>
        <strain evidence="2 3">RB7AG</strain>
    </source>
</reference>
<organism evidence="2 3">
    <name type="scientific">Streptomyces griseoincarnatus</name>
    <dbReference type="NCBI Taxonomy" id="29305"/>
    <lineage>
        <taxon>Bacteria</taxon>
        <taxon>Bacillati</taxon>
        <taxon>Actinomycetota</taxon>
        <taxon>Actinomycetes</taxon>
        <taxon>Kitasatosporales</taxon>
        <taxon>Streptomycetaceae</taxon>
        <taxon>Streptomyces</taxon>
        <taxon>Streptomyces griseoincarnatus group</taxon>
    </lineage>
</organism>
<keyword evidence="3" id="KW-1185">Reference proteome</keyword>
<dbReference type="Proteomes" id="UP001523263">
    <property type="component" value="Unassembled WGS sequence"/>
</dbReference>
<evidence type="ECO:0000313" key="2">
    <source>
        <dbReference type="EMBL" id="MCM2518199.1"/>
    </source>
</evidence>
<gene>
    <name evidence="2" type="ORF">NC658_34065</name>
</gene>
<accession>A0ABT0W5T3</accession>
<evidence type="ECO:0000259" key="1">
    <source>
        <dbReference type="Pfam" id="PF13701"/>
    </source>
</evidence>